<name>A0ABN7W3K5_GIGMA</name>
<protein>
    <submittedName>
        <fullName evidence="1">4965_t:CDS:1</fullName>
    </submittedName>
</protein>
<sequence>MNREPKLAHILISNCHYTNSYKVEILKTLSDDLSKDLQKANIINTKMITESDHGPLLINLDLKTF</sequence>
<comment type="caution">
    <text evidence="1">The sequence shown here is derived from an EMBL/GenBank/DDBJ whole genome shotgun (WGS) entry which is preliminary data.</text>
</comment>
<proteinExistence type="predicted"/>
<organism evidence="1 2">
    <name type="scientific">Gigaspora margarita</name>
    <dbReference type="NCBI Taxonomy" id="4874"/>
    <lineage>
        <taxon>Eukaryota</taxon>
        <taxon>Fungi</taxon>
        <taxon>Fungi incertae sedis</taxon>
        <taxon>Mucoromycota</taxon>
        <taxon>Glomeromycotina</taxon>
        <taxon>Glomeromycetes</taxon>
        <taxon>Diversisporales</taxon>
        <taxon>Gigasporaceae</taxon>
        <taxon>Gigaspora</taxon>
    </lineage>
</organism>
<feature type="non-terminal residue" evidence="1">
    <location>
        <position position="65"/>
    </location>
</feature>
<evidence type="ECO:0000313" key="2">
    <source>
        <dbReference type="Proteomes" id="UP000789901"/>
    </source>
</evidence>
<evidence type="ECO:0000313" key="1">
    <source>
        <dbReference type="EMBL" id="CAG8813964.1"/>
    </source>
</evidence>
<accession>A0ABN7W3K5</accession>
<reference evidence="1 2" key="1">
    <citation type="submission" date="2021-06" db="EMBL/GenBank/DDBJ databases">
        <authorList>
            <person name="Kallberg Y."/>
            <person name="Tangrot J."/>
            <person name="Rosling A."/>
        </authorList>
    </citation>
    <scope>NUCLEOTIDE SEQUENCE [LARGE SCALE GENOMIC DNA]</scope>
    <source>
        <strain evidence="1 2">120-4 pot B 10/14</strain>
    </source>
</reference>
<keyword evidence="2" id="KW-1185">Reference proteome</keyword>
<dbReference type="EMBL" id="CAJVQB010029372">
    <property type="protein sequence ID" value="CAG8813964.1"/>
    <property type="molecule type" value="Genomic_DNA"/>
</dbReference>
<dbReference type="Proteomes" id="UP000789901">
    <property type="component" value="Unassembled WGS sequence"/>
</dbReference>
<gene>
    <name evidence="1" type="ORF">GMARGA_LOCUS25922</name>
</gene>